<sequence length="235" mass="27391">MNPSFLTKRHWSSRALFSEISGSDWTNPGVDLKYKEFFMADLFSEYDAINLYHNLHQQRAKFSPYFVQYLDLWFADEKNHSDGFFELIRLLFGSTEEELIDQLKTRTGNFDQLQEMLSSEFNLLLLLAYDEYTSVKTYKKDTFYNEFGHENFNAWIKNLIADEAIHFGNAIKILKHKHSSNLHKAEDILHSIAKLENTPYQNTFLFDHDGPHFLLSSSELGTPVVDDILSILSKG</sequence>
<gene>
    <name evidence="1" type="ORF">PS659_04259</name>
</gene>
<evidence type="ECO:0000313" key="2">
    <source>
        <dbReference type="Proteomes" id="UP000326729"/>
    </source>
</evidence>
<dbReference type="RefSeq" id="WP_224791536.1">
    <property type="nucleotide sequence ID" value="NZ_CABVGY010000026.1"/>
</dbReference>
<proteinExistence type="predicted"/>
<dbReference type="EMBL" id="CABVGY010000026">
    <property type="protein sequence ID" value="VVN18776.1"/>
    <property type="molecule type" value="Genomic_DNA"/>
</dbReference>
<evidence type="ECO:0008006" key="3">
    <source>
        <dbReference type="Google" id="ProtNLM"/>
    </source>
</evidence>
<dbReference type="SUPFAM" id="SSF47240">
    <property type="entry name" value="Ferritin-like"/>
    <property type="match status" value="1"/>
</dbReference>
<name>A0A5E6VY16_PSEFL</name>
<dbReference type="Proteomes" id="UP000326729">
    <property type="component" value="Unassembled WGS sequence"/>
</dbReference>
<organism evidence="1 2">
    <name type="scientific">Pseudomonas fluorescens</name>
    <dbReference type="NCBI Taxonomy" id="294"/>
    <lineage>
        <taxon>Bacteria</taxon>
        <taxon>Pseudomonadati</taxon>
        <taxon>Pseudomonadota</taxon>
        <taxon>Gammaproteobacteria</taxon>
        <taxon>Pseudomonadales</taxon>
        <taxon>Pseudomonadaceae</taxon>
        <taxon>Pseudomonas</taxon>
    </lineage>
</organism>
<dbReference type="AlphaFoldDB" id="A0A5E6VY16"/>
<evidence type="ECO:0000313" key="1">
    <source>
        <dbReference type="EMBL" id="VVN18776.1"/>
    </source>
</evidence>
<accession>A0A5E6VY16</accession>
<reference evidence="1 2" key="1">
    <citation type="submission" date="2019-09" db="EMBL/GenBank/DDBJ databases">
        <authorList>
            <person name="Chandra G."/>
            <person name="Truman W A."/>
        </authorList>
    </citation>
    <scope>NUCLEOTIDE SEQUENCE [LARGE SCALE GENOMIC DNA]</scope>
    <source>
        <strain evidence="1">PS659</strain>
    </source>
</reference>
<protein>
    <recommendedName>
        <fullName evidence="3">Ferritin-like domain-containing protein</fullName>
    </recommendedName>
</protein>
<dbReference type="InterPro" id="IPR009078">
    <property type="entry name" value="Ferritin-like_SF"/>
</dbReference>